<evidence type="ECO:0000313" key="7">
    <source>
        <dbReference type="Proteomes" id="UP000317982"/>
    </source>
</evidence>
<dbReference type="Proteomes" id="UP000317982">
    <property type="component" value="Unassembled WGS sequence"/>
</dbReference>
<dbReference type="PANTHER" id="PTHR30055">
    <property type="entry name" value="HTH-TYPE TRANSCRIPTIONAL REGULATOR RUTR"/>
    <property type="match status" value="1"/>
</dbReference>
<accession>A0A545AFI4</accession>
<dbReference type="InterPro" id="IPR001647">
    <property type="entry name" value="HTH_TetR"/>
</dbReference>
<proteinExistence type="predicted"/>
<evidence type="ECO:0000256" key="4">
    <source>
        <dbReference type="PROSITE-ProRule" id="PRU00335"/>
    </source>
</evidence>
<gene>
    <name evidence="6" type="ORF">FL583_36810</name>
</gene>
<evidence type="ECO:0000259" key="5">
    <source>
        <dbReference type="PROSITE" id="PS50977"/>
    </source>
</evidence>
<evidence type="ECO:0000256" key="3">
    <source>
        <dbReference type="ARBA" id="ARBA00023163"/>
    </source>
</evidence>
<evidence type="ECO:0000313" key="6">
    <source>
        <dbReference type="EMBL" id="TQS40083.1"/>
    </source>
</evidence>
<name>A0A545AFI4_9ACTN</name>
<dbReference type="InParanoid" id="A0A545AFI4"/>
<dbReference type="Pfam" id="PF00440">
    <property type="entry name" value="TetR_N"/>
    <property type="match status" value="1"/>
</dbReference>
<dbReference type="EMBL" id="VIRS01000048">
    <property type="protein sequence ID" value="TQS40083.1"/>
    <property type="molecule type" value="Genomic_DNA"/>
</dbReference>
<feature type="DNA-binding region" description="H-T-H motif" evidence="4">
    <location>
        <begin position="33"/>
        <end position="52"/>
    </location>
</feature>
<keyword evidence="3" id="KW-0804">Transcription</keyword>
<dbReference type="AlphaFoldDB" id="A0A545AFI4"/>
<keyword evidence="1" id="KW-0805">Transcription regulation</keyword>
<sequence>MSGLRERKRQRTHDTISATAIRLFLERGFDAVSVADVADAAEVSKPTLFRYFPTKEDLVLHRIGDHLGEPARVVAAAAGDPVAALHKHFLDGLAQRDPVTGLNDVPEVLAFHRLVFETPALAARRAGFIDEDEAALASALEAATGEPELMAKLVAAQVLAVQRVLARENWRRIMTGTSADELYPAAVDAADAAFALLRPDTATARRERAGPSK</sequence>
<dbReference type="GO" id="GO:0003700">
    <property type="term" value="F:DNA-binding transcription factor activity"/>
    <property type="evidence" value="ECO:0007669"/>
    <property type="project" value="TreeGrafter"/>
</dbReference>
<organism evidence="6 7">
    <name type="scientific">Cryptosporangium phraense</name>
    <dbReference type="NCBI Taxonomy" id="2593070"/>
    <lineage>
        <taxon>Bacteria</taxon>
        <taxon>Bacillati</taxon>
        <taxon>Actinomycetota</taxon>
        <taxon>Actinomycetes</taxon>
        <taxon>Cryptosporangiales</taxon>
        <taxon>Cryptosporangiaceae</taxon>
        <taxon>Cryptosporangium</taxon>
    </lineage>
</organism>
<evidence type="ECO:0000256" key="1">
    <source>
        <dbReference type="ARBA" id="ARBA00023015"/>
    </source>
</evidence>
<keyword evidence="7" id="KW-1185">Reference proteome</keyword>
<dbReference type="InterPro" id="IPR023772">
    <property type="entry name" value="DNA-bd_HTH_TetR-type_CS"/>
</dbReference>
<dbReference type="Gene3D" id="1.10.10.60">
    <property type="entry name" value="Homeodomain-like"/>
    <property type="match status" value="1"/>
</dbReference>
<evidence type="ECO:0000256" key="2">
    <source>
        <dbReference type="ARBA" id="ARBA00023125"/>
    </source>
</evidence>
<dbReference type="OrthoDB" id="5185169at2"/>
<dbReference type="PROSITE" id="PS01081">
    <property type="entry name" value="HTH_TETR_1"/>
    <property type="match status" value="1"/>
</dbReference>
<feature type="domain" description="HTH tetR-type" evidence="5">
    <location>
        <begin position="10"/>
        <end position="70"/>
    </location>
</feature>
<dbReference type="PANTHER" id="PTHR30055:SF234">
    <property type="entry name" value="HTH-TYPE TRANSCRIPTIONAL REGULATOR BETI"/>
    <property type="match status" value="1"/>
</dbReference>
<dbReference type="RefSeq" id="WP_142709539.1">
    <property type="nucleotide sequence ID" value="NZ_VIRS01000048.1"/>
</dbReference>
<dbReference type="PROSITE" id="PS50977">
    <property type="entry name" value="HTH_TETR_2"/>
    <property type="match status" value="1"/>
</dbReference>
<comment type="caution">
    <text evidence="6">The sequence shown here is derived from an EMBL/GenBank/DDBJ whole genome shotgun (WGS) entry which is preliminary data.</text>
</comment>
<dbReference type="PRINTS" id="PR00455">
    <property type="entry name" value="HTHTETR"/>
</dbReference>
<keyword evidence="2 4" id="KW-0238">DNA-binding</keyword>
<dbReference type="Gene3D" id="1.10.357.10">
    <property type="entry name" value="Tetracycline Repressor, domain 2"/>
    <property type="match status" value="1"/>
</dbReference>
<dbReference type="InterPro" id="IPR009057">
    <property type="entry name" value="Homeodomain-like_sf"/>
</dbReference>
<dbReference type="SUPFAM" id="SSF46689">
    <property type="entry name" value="Homeodomain-like"/>
    <property type="match status" value="1"/>
</dbReference>
<dbReference type="GO" id="GO:0000976">
    <property type="term" value="F:transcription cis-regulatory region binding"/>
    <property type="evidence" value="ECO:0007669"/>
    <property type="project" value="TreeGrafter"/>
</dbReference>
<dbReference type="FunFam" id="1.10.10.60:FF:000141">
    <property type="entry name" value="TetR family transcriptional regulator"/>
    <property type="match status" value="1"/>
</dbReference>
<dbReference type="InterPro" id="IPR050109">
    <property type="entry name" value="HTH-type_TetR-like_transc_reg"/>
</dbReference>
<reference evidence="6 7" key="1">
    <citation type="submission" date="2019-07" db="EMBL/GenBank/DDBJ databases">
        <title>Cryptosporangium phraense sp. nov., isolated from plant litter.</title>
        <authorList>
            <person name="Suriyachadkun C."/>
        </authorList>
    </citation>
    <scope>NUCLEOTIDE SEQUENCE [LARGE SCALE GENOMIC DNA]</scope>
    <source>
        <strain evidence="6 7">A-T 5661</strain>
    </source>
</reference>
<protein>
    <submittedName>
        <fullName evidence="6">TetR family transcriptional regulator</fullName>
    </submittedName>
</protein>
<dbReference type="GO" id="GO:0045892">
    <property type="term" value="P:negative regulation of DNA-templated transcription"/>
    <property type="evidence" value="ECO:0007669"/>
    <property type="project" value="UniProtKB-ARBA"/>
</dbReference>